<keyword evidence="2" id="KW-0732">Signal</keyword>
<protein>
    <recommendedName>
        <fullName evidence="5">DUF1090 domain-containing protein</fullName>
    </recommendedName>
</protein>
<dbReference type="Pfam" id="PF06476">
    <property type="entry name" value="DUF1090"/>
    <property type="match status" value="1"/>
</dbReference>
<dbReference type="RefSeq" id="WP_037405480.1">
    <property type="nucleotide sequence ID" value="NZ_JFZV01000003.1"/>
</dbReference>
<keyword evidence="4" id="KW-1185">Reference proteome</keyword>
<dbReference type="AlphaFoldDB" id="A0A066TGZ7"/>
<feature type="signal peptide" evidence="2">
    <location>
        <begin position="1"/>
        <end position="24"/>
    </location>
</feature>
<feature type="chain" id="PRO_5015027357" description="DUF1090 domain-containing protein" evidence="2">
    <location>
        <begin position="25"/>
        <end position="137"/>
    </location>
</feature>
<evidence type="ECO:0000313" key="3">
    <source>
        <dbReference type="EMBL" id="KDN15102.1"/>
    </source>
</evidence>
<comment type="caution">
    <text evidence="3">The sequence shown here is derived from an EMBL/GenBank/DDBJ whole genome shotgun (WGS) entry which is preliminary data.</text>
</comment>
<evidence type="ECO:0000313" key="4">
    <source>
        <dbReference type="Proteomes" id="UP000027170"/>
    </source>
</evidence>
<dbReference type="EMBL" id="JFZV01000003">
    <property type="protein sequence ID" value="KDN15102.1"/>
    <property type="molecule type" value="Genomic_DNA"/>
</dbReference>
<accession>A0A066TGZ7</accession>
<evidence type="ECO:0000256" key="2">
    <source>
        <dbReference type="SAM" id="SignalP"/>
    </source>
</evidence>
<organism evidence="3 4">
    <name type="scientific">Snodgrassella communis</name>
    <dbReference type="NCBI Taxonomy" id="2946699"/>
    <lineage>
        <taxon>Bacteria</taxon>
        <taxon>Pseudomonadati</taxon>
        <taxon>Pseudomonadota</taxon>
        <taxon>Betaproteobacteria</taxon>
        <taxon>Neisseriales</taxon>
        <taxon>Neisseriaceae</taxon>
        <taxon>Snodgrassella</taxon>
    </lineage>
</organism>
<dbReference type="OrthoDB" id="8613889at2"/>
<keyword evidence="1" id="KW-0175">Coiled coil</keyword>
<feature type="coiled-coil region" evidence="1">
    <location>
        <begin position="47"/>
        <end position="134"/>
    </location>
</feature>
<sequence length="137" mass="16134">MNHSRTLKGTLLVLALSVTFPAMADNNWQTCKEKQQQIEQQLQYARANNNQKQINRLNRKKANITQNCSNEDLRRKYTLRVDKLNYNLNDTQRKLDKAQAKNDSHKIAHLQNKLNENKIKLQQAKQDFARFEQAAKR</sequence>
<gene>
    <name evidence="3" type="ORF">SALWKB29_0728</name>
</gene>
<dbReference type="InterPro" id="IPR009468">
    <property type="entry name" value="DUF1090"/>
</dbReference>
<evidence type="ECO:0008006" key="5">
    <source>
        <dbReference type="Google" id="ProtNLM"/>
    </source>
</evidence>
<dbReference type="Proteomes" id="UP000027170">
    <property type="component" value="Unassembled WGS sequence"/>
</dbReference>
<proteinExistence type="predicted"/>
<evidence type="ECO:0000256" key="1">
    <source>
        <dbReference type="SAM" id="Coils"/>
    </source>
</evidence>
<name>A0A066TGZ7_9NEIS</name>
<reference evidence="3 4" key="1">
    <citation type="submission" date="2014-03" db="EMBL/GenBank/DDBJ databases">
        <title>The genomes of two eusocial bee gut symbionts.</title>
        <authorList>
            <person name="Kwong W.K."/>
            <person name="Engel P."/>
            <person name="Koch H."/>
            <person name="Moran N.A."/>
        </authorList>
    </citation>
    <scope>NUCLEOTIDE SEQUENCE [LARGE SCALE GENOMIC DNA]</scope>
    <source>
        <strain evidence="4">wkB29</strain>
    </source>
</reference>